<dbReference type="EMBL" id="AZEX01000070">
    <property type="protein sequence ID" value="KRL58389.1"/>
    <property type="molecule type" value="Genomic_DNA"/>
</dbReference>
<comment type="caution">
    <text evidence="2">The sequence shown here is derived from an EMBL/GenBank/DDBJ whole genome shotgun (WGS) entry which is preliminary data.</text>
</comment>
<feature type="chain" id="PRO_5006410196" evidence="1">
    <location>
        <begin position="23"/>
        <end position="388"/>
    </location>
</feature>
<proteinExistence type="predicted"/>
<dbReference type="eggNOG" id="ENOG50309Q7">
    <property type="taxonomic scope" value="Bacteria"/>
</dbReference>
<name>A0A0R1RWL3_9LACO</name>
<reference evidence="2 3" key="1">
    <citation type="journal article" date="2015" name="Genome Announc.">
        <title>Expanding the biotechnology potential of lactobacilli through comparative genomics of 213 strains and associated genera.</title>
        <authorList>
            <person name="Sun Z."/>
            <person name="Harris H.M."/>
            <person name="McCann A."/>
            <person name="Guo C."/>
            <person name="Argimon S."/>
            <person name="Zhang W."/>
            <person name="Yang X."/>
            <person name="Jeffery I.B."/>
            <person name="Cooney J.C."/>
            <person name="Kagawa T.F."/>
            <person name="Liu W."/>
            <person name="Song Y."/>
            <person name="Salvetti E."/>
            <person name="Wrobel A."/>
            <person name="Rasinkangas P."/>
            <person name="Parkhill J."/>
            <person name="Rea M.C."/>
            <person name="O'Sullivan O."/>
            <person name="Ritari J."/>
            <person name="Douillard F.P."/>
            <person name="Paul Ross R."/>
            <person name="Yang R."/>
            <person name="Briner A.E."/>
            <person name="Felis G.E."/>
            <person name="de Vos W.M."/>
            <person name="Barrangou R."/>
            <person name="Klaenhammer T.R."/>
            <person name="Caufield P.W."/>
            <person name="Cui Y."/>
            <person name="Zhang H."/>
            <person name="O'Toole P.W."/>
        </authorList>
    </citation>
    <scope>NUCLEOTIDE SEQUENCE [LARGE SCALE GENOMIC DNA]</scope>
    <source>
        <strain evidence="2 3">DSM 14340</strain>
    </source>
</reference>
<evidence type="ECO:0000256" key="1">
    <source>
        <dbReference type="SAM" id="SignalP"/>
    </source>
</evidence>
<dbReference type="OrthoDB" id="2316145at2"/>
<sequence>MRKSIFLMLPLLALLITGCSQPQTKQTKVNSVKPTTESLLKSASKTWTFSQSISSQQTSHGVSDTLTASEVSKIDNQSSWTAYKGTLISTSVKYKQISLKKWQTDMRQHFTKSAQAQIHLMTVPQINAVLKKLGATVKVTKLSDLVFFETKVSGMTLPQGFIASGHHLYAINIYYRDTDKTTTIDRGQSFTDTATKKTTSAIALDRLNGTWIAPETTTSANDTGKIMIKDGYLYQHRYDSFERSAIQSLGDYALVSLNQNTIYAAQKVNAAQAGYQLTSKSVASGDSIGYLYLFTSANQLIRIGQGVTTTYQRTNALVAASDLPQTDVTIFEQMATLKPGEVASTITVKAGPPIVGMTDSIKYLTDATAGQINSNDPVSINNGTVTLD</sequence>
<accession>A0A0R1RWL3</accession>
<feature type="signal peptide" evidence="1">
    <location>
        <begin position="1"/>
        <end position="22"/>
    </location>
</feature>
<protein>
    <submittedName>
        <fullName evidence="2">Lipoprotein</fullName>
    </submittedName>
</protein>
<evidence type="ECO:0000313" key="3">
    <source>
        <dbReference type="Proteomes" id="UP000051264"/>
    </source>
</evidence>
<dbReference type="AlphaFoldDB" id="A0A0R1RWL3"/>
<gene>
    <name evidence="2" type="ORF">FC69_GL000258</name>
</gene>
<dbReference type="Proteomes" id="UP000051264">
    <property type="component" value="Unassembled WGS sequence"/>
</dbReference>
<dbReference type="RefSeq" id="WP_025082322.1">
    <property type="nucleotide sequence ID" value="NZ_AZEX01000070.1"/>
</dbReference>
<evidence type="ECO:0000313" key="2">
    <source>
        <dbReference type="EMBL" id="KRL58389.1"/>
    </source>
</evidence>
<keyword evidence="1" id="KW-0732">Signal</keyword>
<dbReference type="PROSITE" id="PS51257">
    <property type="entry name" value="PROKAR_LIPOPROTEIN"/>
    <property type="match status" value="1"/>
</dbReference>
<dbReference type="PATRIC" id="fig|1423747.3.peg.266"/>
<organism evidence="2 3">
    <name type="scientific">Latilactobacillus fuchuensis DSM 14340 = JCM 11249</name>
    <dbReference type="NCBI Taxonomy" id="1423747"/>
    <lineage>
        <taxon>Bacteria</taxon>
        <taxon>Bacillati</taxon>
        <taxon>Bacillota</taxon>
        <taxon>Bacilli</taxon>
        <taxon>Lactobacillales</taxon>
        <taxon>Lactobacillaceae</taxon>
        <taxon>Latilactobacillus</taxon>
    </lineage>
</organism>
<keyword evidence="2" id="KW-0449">Lipoprotein</keyword>